<dbReference type="Proteomes" id="UP000729402">
    <property type="component" value="Unassembled WGS sequence"/>
</dbReference>
<dbReference type="PANTHER" id="PTHR33108:SF13">
    <property type="entry name" value="OS03G0180100 PROTEIN"/>
    <property type="match status" value="1"/>
</dbReference>
<gene>
    <name evidence="3" type="ORF">GUJ93_ZPchr0013g33875</name>
    <name evidence="2" type="ORF">GUJ93_ZPchr0013g37400</name>
</gene>
<accession>A0A8J5WWU0</accession>
<name>A0A8J5WWU0_ZIZPA</name>
<proteinExistence type="predicted"/>
<dbReference type="PANTHER" id="PTHR33108">
    <property type="entry name" value="OS01G0745000 PROTEIN"/>
    <property type="match status" value="1"/>
</dbReference>
<evidence type="ECO:0000313" key="4">
    <source>
        <dbReference type="Proteomes" id="UP000729402"/>
    </source>
</evidence>
<feature type="region of interest" description="Disordered" evidence="1">
    <location>
        <begin position="1"/>
        <end position="63"/>
    </location>
</feature>
<evidence type="ECO:0000256" key="1">
    <source>
        <dbReference type="SAM" id="MobiDB-lite"/>
    </source>
</evidence>
<reference evidence="3" key="1">
    <citation type="journal article" date="2021" name="bioRxiv">
        <title>Whole Genome Assembly and Annotation of Northern Wild Rice, Zizania palustris L., Supports a Whole Genome Duplication in the Zizania Genus.</title>
        <authorList>
            <person name="Haas M."/>
            <person name="Kono T."/>
            <person name="Macchietto M."/>
            <person name="Millas R."/>
            <person name="McGilp L."/>
            <person name="Shao M."/>
            <person name="Duquette J."/>
            <person name="Hirsch C.N."/>
            <person name="Kimball J."/>
        </authorList>
    </citation>
    <scope>NUCLEOTIDE SEQUENCE</scope>
    <source>
        <tissue evidence="3">Fresh leaf tissue</tissue>
    </source>
</reference>
<evidence type="ECO:0000313" key="2">
    <source>
        <dbReference type="EMBL" id="KAG8097084.1"/>
    </source>
</evidence>
<comment type="caution">
    <text evidence="3">The sequence shown here is derived from an EMBL/GenBank/DDBJ whole genome shotgun (WGS) entry which is preliminary data.</text>
</comment>
<keyword evidence="4" id="KW-1185">Reference proteome</keyword>
<sequence>MRRLTASKGGDAAAQSGGTGPAALAPGQGGALTHHAALAQGGVGASNSPDQGDAVRAHGVGQDGQADAGQACSLMTASFSSGESLRSAAASGQEVNPVIAVAAAAPAEVEWADCACCGLREECTPTYAAGVRAQYGGRWLCGLCGEVVGEELSAGAGWFMVEVELVIARHAAFCRAIGCRSPAAAERLIAAVRRLLRARESGRKKEKAVVVLDFHDA</sequence>
<dbReference type="Pfam" id="PF07911">
    <property type="entry name" value="DUF1677"/>
    <property type="match status" value="1"/>
</dbReference>
<dbReference type="EMBL" id="JAAALK010000079">
    <property type="protein sequence ID" value="KAG8097101.1"/>
    <property type="molecule type" value="Genomic_DNA"/>
</dbReference>
<dbReference type="EMBL" id="JAAALK010000079">
    <property type="protein sequence ID" value="KAG8097084.1"/>
    <property type="molecule type" value="Genomic_DNA"/>
</dbReference>
<protein>
    <recommendedName>
        <fullName evidence="5">DUF1677 family protein</fullName>
    </recommendedName>
</protein>
<dbReference type="AlphaFoldDB" id="A0A8J5WWU0"/>
<evidence type="ECO:0008006" key="5">
    <source>
        <dbReference type="Google" id="ProtNLM"/>
    </source>
</evidence>
<dbReference type="InterPro" id="IPR012876">
    <property type="entry name" value="DUF1677_pln"/>
</dbReference>
<organism evidence="3 4">
    <name type="scientific">Zizania palustris</name>
    <name type="common">Northern wild rice</name>
    <dbReference type="NCBI Taxonomy" id="103762"/>
    <lineage>
        <taxon>Eukaryota</taxon>
        <taxon>Viridiplantae</taxon>
        <taxon>Streptophyta</taxon>
        <taxon>Embryophyta</taxon>
        <taxon>Tracheophyta</taxon>
        <taxon>Spermatophyta</taxon>
        <taxon>Magnoliopsida</taxon>
        <taxon>Liliopsida</taxon>
        <taxon>Poales</taxon>
        <taxon>Poaceae</taxon>
        <taxon>BOP clade</taxon>
        <taxon>Oryzoideae</taxon>
        <taxon>Oryzeae</taxon>
        <taxon>Zizaniinae</taxon>
        <taxon>Zizania</taxon>
    </lineage>
</organism>
<reference evidence="3" key="2">
    <citation type="submission" date="2021-02" db="EMBL/GenBank/DDBJ databases">
        <authorList>
            <person name="Kimball J.A."/>
            <person name="Haas M.W."/>
            <person name="Macchietto M."/>
            <person name="Kono T."/>
            <person name="Duquette J."/>
            <person name="Shao M."/>
        </authorList>
    </citation>
    <scope>NUCLEOTIDE SEQUENCE</scope>
    <source>
        <tissue evidence="3">Fresh leaf tissue</tissue>
    </source>
</reference>
<evidence type="ECO:0000313" key="3">
    <source>
        <dbReference type="EMBL" id="KAG8097101.1"/>
    </source>
</evidence>